<keyword evidence="2" id="KW-1185">Reference proteome</keyword>
<dbReference type="WBParaSite" id="NBR_0000293301-mRNA-1">
    <property type="protein sequence ID" value="NBR_0000293301-mRNA-1"/>
    <property type="gene ID" value="NBR_0000293301"/>
</dbReference>
<organism evidence="3">
    <name type="scientific">Nippostrongylus brasiliensis</name>
    <name type="common">Rat hookworm</name>
    <dbReference type="NCBI Taxonomy" id="27835"/>
    <lineage>
        <taxon>Eukaryota</taxon>
        <taxon>Metazoa</taxon>
        <taxon>Ecdysozoa</taxon>
        <taxon>Nematoda</taxon>
        <taxon>Chromadorea</taxon>
        <taxon>Rhabditida</taxon>
        <taxon>Rhabditina</taxon>
        <taxon>Rhabditomorpha</taxon>
        <taxon>Strongyloidea</taxon>
        <taxon>Heligmosomidae</taxon>
        <taxon>Nippostrongylus</taxon>
    </lineage>
</organism>
<dbReference type="AlphaFoldDB" id="A0A0N4XK81"/>
<accession>A0A0N4XK81</accession>
<gene>
    <name evidence="1" type="ORF">NBR_LOCUS2933</name>
</gene>
<reference evidence="3" key="1">
    <citation type="submission" date="2017-02" db="UniProtKB">
        <authorList>
            <consortium name="WormBaseParasite"/>
        </authorList>
    </citation>
    <scope>IDENTIFICATION</scope>
</reference>
<protein>
    <submittedName>
        <fullName evidence="3">Dynein light chain</fullName>
    </submittedName>
</protein>
<dbReference type="EMBL" id="UYSL01003871">
    <property type="protein sequence ID" value="VDL66522.1"/>
    <property type="molecule type" value="Genomic_DNA"/>
</dbReference>
<dbReference type="Proteomes" id="UP000271162">
    <property type="component" value="Unassembled WGS sequence"/>
</dbReference>
<evidence type="ECO:0000313" key="3">
    <source>
        <dbReference type="WBParaSite" id="NBR_0000293301-mRNA-1"/>
    </source>
</evidence>
<evidence type="ECO:0000313" key="2">
    <source>
        <dbReference type="Proteomes" id="UP000271162"/>
    </source>
</evidence>
<evidence type="ECO:0000313" key="1">
    <source>
        <dbReference type="EMBL" id="VDL66522.1"/>
    </source>
</evidence>
<proteinExistence type="predicted"/>
<dbReference type="STRING" id="27835.A0A0N4XK81"/>
<reference evidence="1 2" key="2">
    <citation type="submission" date="2018-11" db="EMBL/GenBank/DDBJ databases">
        <authorList>
            <consortium name="Pathogen Informatics"/>
        </authorList>
    </citation>
    <scope>NUCLEOTIDE SEQUENCE [LARGE SCALE GENOMIC DNA]</scope>
</reference>
<sequence>MSFQPPIRPEVKPKPPKGWYEELMDRKKEQQRLAEEAAQSEVALISLCDEGTPAHRFFSHLQTILKTELVNPPKLWPIKTLSTKEFATFKVGRWTVWFRFLRGVGRITGTGCFFVESFSGSLRQEDIQYRWYRSCKTAPAALSFAGTAVFL</sequence>
<name>A0A0N4XK81_NIPBR</name>